<dbReference type="InterPro" id="IPR004453">
    <property type="entry name" value="QueG"/>
</dbReference>
<protein>
    <recommendedName>
        <fullName evidence="5">4Fe-4S ferredoxin-type domain-containing protein</fullName>
    </recommendedName>
</protein>
<accession>A0ABR7EDE8</accession>
<keyword evidence="1" id="KW-0004">4Fe-4S</keyword>
<dbReference type="RefSeq" id="WP_186857182.1">
    <property type="nucleotide sequence ID" value="NZ_JACOON010000002.1"/>
</dbReference>
<organism evidence="6 7">
    <name type="scientific">Christensenella tenuis</name>
    <dbReference type="NCBI Taxonomy" id="2763033"/>
    <lineage>
        <taxon>Bacteria</taxon>
        <taxon>Bacillati</taxon>
        <taxon>Bacillota</taxon>
        <taxon>Clostridia</taxon>
        <taxon>Christensenellales</taxon>
        <taxon>Christensenellaceae</taxon>
        <taxon>Christensenella</taxon>
    </lineage>
</organism>
<dbReference type="PANTHER" id="PTHR30002">
    <property type="entry name" value="EPOXYQUEUOSINE REDUCTASE"/>
    <property type="match status" value="1"/>
</dbReference>
<dbReference type="PROSITE" id="PS00198">
    <property type="entry name" value="4FE4S_FER_1"/>
    <property type="match status" value="1"/>
</dbReference>
<evidence type="ECO:0000313" key="7">
    <source>
        <dbReference type="Proteomes" id="UP000606889"/>
    </source>
</evidence>
<keyword evidence="3" id="KW-0408">Iron</keyword>
<feature type="domain" description="4Fe-4S ferredoxin-type" evidence="5">
    <location>
        <begin position="127"/>
        <end position="156"/>
    </location>
</feature>
<keyword evidence="4" id="KW-0411">Iron-sulfur</keyword>
<dbReference type="Proteomes" id="UP000606889">
    <property type="component" value="Unassembled WGS sequence"/>
</dbReference>
<dbReference type="InterPro" id="IPR017900">
    <property type="entry name" value="4Fe4S_Fe_S_CS"/>
</dbReference>
<dbReference type="PROSITE" id="PS51379">
    <property type="entry name" value="4FE4S_FER_2"/>
    <property type="match status" value="1"/>
</dbReference>
<evidence type="ECO:0000256" key="2">
    <source>
        <dbReference type="ARBA" id="ARBA00022723"/>
    </source>
</evidence>
<gene>
    <name evidence="6" type="ORF">H8S18_04890</name>
</gene>
<keyword evidence="7" id="KW-1185">Reference proteome</keyword>
<dbReference type="EMBL" id="JACOON010000002">
    <property type="protein sequence ID" value="MBC5647663.1"/>
    <property type="molecule type" value="Genomic_DNA"/>
</dbReference>
<evidence type="ECO:0000313" key="6">
    <source>
        <dbReference type="EMBL" id="MBC5647663.1"/>
    </source>
</evidence>
<proteinExistence type="predicted"/>
<dbReference type="Pfam" id="PF13484">
    <property type="entry name" value="Fer4_16"/>
    <property type="match status" value="1"/>
</dbReference>
<sequence length="276" mass="30063">MIEPGKAELVKELAYEAGFADVRMCAHESGSLFFLFLPYRPAKPAGYGKVNLSNYYITSQKGYLFMKNLLLRLAQEGVYAEEFQGTGVKQLALKTGGFIGLNSLYYHEQYGSFVSIHVVKTNIVCGDSGAPGQSECPKCGNCIAACPAGAITGRGLCVSRCVRAHSNERRIPAGYRGFIYQLLGCERCQAACPFNRAAPGEAYSFDLVELLEGKHLKQIRTLVGPNYGRRRIIVGQAVIYAANAHYAPALAAVEALAGDEFVGETARWAREILKKS</sequence>
<comment type="caution">
    <text evidence="6">The sequence shown here is derived from an EMBL/GenBank/DDBJ whole genome shotgun (WGS) entry which is preliminary data.</text>
</comment>
<evidence type="ECO:0000259" key="5">
    <source>
        <dbReference type="PROSITE" id="PS51379"/>
    </source>
</evidence>
<evidence type="ECO:0000256" key="4">
    <source>
        <dbReference type="ARBA" id="ARBA00023014"/>
    </source>
</evidence>
<dbReference type="PANTHER" id="PTHR30002:SF4">
    <property type="entry name" value="EPOXYQUEUOSINE REDUCTASE"/>
    <property type="match status" value="1"/>
</dbReference>
<keyword evidence="2" id="KW-0479">Metal-binding</keyword>
<evidence type="ECO:0000256" key="1">
    <source>
        <dbReference type="ARBA" id="ARBA00022485"/>
    </source>
</evidence>
<name>A0ABR7EDE8_9FIRM</name>
<reference evidence="6 7" key="1">
    <citation type="submission" date="2020-08" db="EMBL/GenBank/DDBJ databases">
        <title>Genome public.</title>
        <authorList>
            <person name="Liu C."/>
            <person name="Sun Q."/>
        </authorList>
    </citation>
    <scope>NUCLEOTIDE SEQUENCE [LARGE SCALE GENOMIC DNA]</scope>
    <source>
        <strain evidence="6 7">NSJ-35</strain>
    </source>
</reference>
<dbReference type="InterPro" id="IPR017896">
    <property type="entry name" value="4Fe4S_Fe-S-bd"/>
</dbReference>
<dbReference type="SUPFAM" id="SSF54862">
    <property type="entry name" value="4Fe-4S ferredoxins"/>
    <property type="match status" value="1"/>
</dbReference>
<evidence type="ECO:0000256" key="3">
    <source>
        <dbReference type="ARBA" id="ARBA00023004"/>
    </source>
</evidence>